<evidence type="ECO:0000256" key="3">
    <source>
        <dbReference type="ARBA" id="ARBA00008321"/>
    </source>
</evidence>
<dbReference type="EMBL" id="CAXKWB010012088">
    <property type="protein sequence ID" value="CAL4103297.1"/>
    <property type="molecule type" value="Genomic_DNA"/>
</dbReference>
<proteinExistence type="inferred from homology"/>
<dbReference type="Pfam" id="PF06432">
    <property type="entry name" value="GPI2"/>
    <property type="match status" value="1"/>
</dbReference>
<evidence type="ECO:0000256" key="2">
    <source>
        <dbReference type="ARBA" id="ARBA00004687"/>
    </source>
</evidence>
<evidence type="ECO:0008006" key="11">
    <source>
        <dbReference type="Google" id="ProtNLM"/>
    </source>
</evidence>
<keyword evidence="4" id="KW-0337">GPI-anchor biosynthesis</keyword>
<name>A0AAV2QVG4_MEGNR</name>
<sequence length="265" mass="29679">MKKWERVLWKKQPAYPDNYVGESFLRVSRKRLDVSYSQALYGATAVSQEVCCCLGLVAIFYGLSGGHLKGSNVLIVTATLGMLGYIIQHSHYHNIHSVREDFKLVCFYCLMIFCAAPIIKSLTGSVATDSINACTTLLLLLRLLHHDYGAQVAIVNPSISHNLGVFASVCLASRLNTDLQVFSLITVAVALFALFPGFRNYCKHEVNHVFGLYMNKVVVTLWHRGLWVNIRALKSLIIFDIELTDRVRARCAISLPQNRGRLYGP</sequence>
<dbReference type="GO" id="GO:0006506">
    <property type="term" value="P:GPI anchor biosynthetic process"/>
    <property type="evidence" value="ECO:0007669"/>
    <property type="project" value="UniProtKB-KW"/>
</dbReference>
<comment type="similarity">
    <text evidence="3">Belongs to the PIGC family.</text>
</comment>
<feature type="transmembrane region" description="Helical" evidence="8">
    <location>
        <begin position="181"/>
        <end position="198"/>
    </location>
</feature>
<gene>
    <name evidence="9" type="ORF">MNOR_LOCUS17526</name>
</gene>
<dbReference type="PANTHER" id="PTHR12982:SF0">
    <property type="entry name" value="PHOSPHATIDYLINOSITOL N-ACETYLGLUCOSAMINYLTRANSFERASE SUBUNIT C"/>
    <property type="match status" value="1"/>
</dbReference>
<evidence type="ECO:0000313" key="9">
    <source>
        <dbReference type="EMBL" id="CAL4103297.1"/>
    </source>
</evidence>
<accession>A0AAV2QVG4</accession>
<dbReference type="Proteomes" id="UP001497623">
    <property type="component" value="Unassembled WGS sequence"/>
</dbReference>
<reference evidence="9 10" key="1">
    <citation type="submission" date="2024-05" db="EMBL/GenBank/DDBJ databases">
        <authorList>
            <person name="Wallberg A."/>
        </authorList>
    </citation>
    <scope>NUCLEOTIDE SEQUENCE [LARGE SCALE GENOMIC DNA]</scope>
</reference>
<evidence type="ECO:0000313" key="10">
    <source>
        <dbReference type="Proteomes" id="UP001497623"/>
    </source>
</evidence>
<keyword evidence="6 8" id="KW-1133">Transmembrane helix</keyword>
<organism evidence="9 10">
    <name type="scientific">Meganyctiphanes norvegica</name>
    <name type="common">Northern krill</name>
    <name type="synonym">Thysanopoda norvegica</name>
    <dbReference type="NCBI Taxonomy" id="48144"/>
    <lineage>
        <taxon>Eukaryota</taxon>
        <taxon>Metazoa</taxon>
        <taxon>Ecdysozoa</taxon>
        <taxon>Arthropoda</taxon>
        <taxon>Crustacea</taxon>
        <taxon>Multicrustacea</taxon>
        <taxon>Malacostraca</taxon>
        <taxon>Eumalacostraca</taxon>
        <taxon>Eucarida</taxon>
        <taxon>Euphausiacea</taxon>
        <taxon>Euphausiidae</taxon>
        <taxon>Meganyctiphanes</taxon>
    </lineage>
</organism>
<dbReference type="GO" id="GO:0000506">
    <property type="term" value="C:glycosylphosphatidylinositol-N-acetylglucosaminyltransferase (GPI-GnT) complex"/>
    <property type="evidence" value="ECO:0007669"/>
    <property type="project" value="TreeGrafter"/>
</dbReference>
<feature type="non-terminal residue" evidence="9">
    <location>
        <position position="265"/>
    </location>
</feature>
<evidence type="ECO:0000256" key="7">
    <source>
        <dbReference type="ARBA" id="ARBA00023136"/>
    </source>
</evidence>
<feature type="transmembrane region" description="Helical" evidence="8">
    <location>
        <begin position="39"/>
        <end position="61"/>
    </location>
</feature>
<evidence type="ECO:0000256" key="5">
    <source>
        <dbReference type="ARBA" id="ARBA00022692"/>
    </source>
</evidence>
<feature type="transmembrane region" description="Helical" evidence="8">
    <location>
        <begin position="73"/>
        <end position="90"/>
    </location>
</feature>
<feature type="transmembrane region" description="Helical" evidence="8">
    <location>
        <begin position="102"/>
        <end position="119"/>
    </location>
</feature>
<keyword evidence="5 8" id="KW-0812">Transmembrane</keyword>
<comment type="subcellular location">
    <subcellularLocation>
        <location evidence="1">Membrane</location>
        <topology evidence="1">Multi-pass membrane protein</topology>
    </subcellularLocation>
</comment>
<keyword evidence="7 8" id="KW-0472">Membrane</keyword>
<evidence type="ECO:0000256" key="6">
    <source>
        <dbReference type="ARBA" id="ARBA00022989"/>
    </source>
</evidence>
<dbReference type="PANTHER" id="PTHR12982">
    <property type="entry name" value="PHOSPHATIDYLINOSITOL GLYCAN, CLASS C"/>
    <property type="match status" value="1"/>
</dbReference>
<evidence type="ECO:0000256" key="4">
    <source>
        <dbReference type="ARBA" id="ARBA00022502"/>
    </source>
</evidence>
<keyword evidence="10" id="KW-1185">Reference proteome</keyword>
<dbReference type="InterPro" id="IPR009450">
    <property type="entry name" value="Plno_GlcNAc_GPI2"/>
</dbReference>
<evidence type="ECO:0000256" key="8">
    <source>
        <dbReference type="SAM" id="Phobius"/>
    </source>
</evidence>
<dbReference type="AlphaFoldDB" id="A0AAV2QVG4"/>
<protein>
    <recommendedName>
        <fullName evidence="11">Phosphatidylinositol N-acetylglucosaminyltransferase subunit C</fullName>
    </recommendedName>
</protein>
<comment type="pathway">
    <text evidence="2">Glycolipid biosynthesis; glycosylphosphatidylinositol-anchor biosynthesis.</text>
</comment>
<comment type="caution">
    <text evidence="9">The sequence shown here is derived from an EMBL/GenBank/DDBJ whole genome shotgun (WGS) entry which is preliminary data.</text>
</comment>
<evidence type="ECO:0000256" key="1">
    <source>
        <dbReference type="ARBA" id="ARBA00004141"/>
    </source>
</evidence>